<dbReference type="SUPFAM" id="SSF53187">
    <property type="entry name" value="Zn-dependent exopeptidases"/>
    <property type="match status" value="1"/>
</dbReference>
<organism evidence="2 3">
    <name type="scientific">Clostridium aciditolerans</name>
    <dbReference type="NCBI Taxonomy" id="339861"/>
    <lineage>
        <taxon>Bacteria</taxon>
        <taxon>Bacillati</taxon>
        <taxon>Bacillota</taxon>
        <taxon>Clostridia</taxon>
        <taxon>Eubacteriales</taxon>
        <taxon>Clostridiaceae</taxon>
        <taxon>Clostridium</taxon>
    </lineage>
</organism>
<accession>A0A934HUM4</accession>
<keyword evidence="3" id="KW-1185">Reference proteome</keyword>
<sequence length="97" mass="10842">MSKFAVDPGHGCYLDTGAEGHLNEQNCALDIANRVINKLQMLGHQAWNARPSSASSVTNSLQQRCDSATNADYLISMHLNEVKYLHRRKKVDNICKK</sequence>
<dbReference type="Proteomes" id="UP000622687">
    <property type="component" value="Unassembled WGS sequence"/>
</dbReference>
<evidence type="ECO:0000259" key="1">
    <source>
        <dbReference type="Pfam" id="PF01520"/>
    </source>
</evidence>
<feature type="domain" description="MurNAc-LAA" evidence="1">
    <location>
        <begin position="6"/>
        <end position="82"/>
    </location>
</feature>
<dbReference type="GO" id="GO:0008745">
    <property type="term" value="F:N-acetylmuramoyl-L-alanine amidase activity"/>
    <property type="evidence" value="ECO:0007669"/>
    <property type="project" value="InterPro"/>
</dbReference>
<comment type="caution">
    <text evidence="2">The sequence shown here is derived from an EMBL/GenBank/DDBJ whole genome shotgun (WGS) entry which is preliminary data.</text>
</comment>
<dbReference type="RefSeq" id="WP_211143962.1">
    <property type="nucleotide sequence ID" value="NZ_JAEEGB010000026.1"/>
</dbReference>
<dbReference type="InterPro" id="IPR002508">
    <property type="entry name" value="MurNAc-LAA_cat"/>
</dbReference>
<name>A0A934HUM4_9CLOT</name>
<evidence type="ECO:0000313" key="2">
    <source>
        <dbReference type="EMBL" id="MBI6874595.1"/>
    </source>
</evidence>
<protein>
    <submittedName>
        <fullName evidence="2">N-acetylmuramoyl-L-alanine amidase</fullName>
    </submittedName>
</protein>
<evidence type="ECO:0000313" key="3">
    <source>
        <dbReference type="Proteomes" id="UP000622687"/>
    </source>
</evidence>
<dbReference type="EMBL" id="JAEEGB010000026">
    <property type="protein sequence ID" value="MBI6874595.1"/>
    <property type="molecule type" value="Genomic_DNA"/>
</dbReference>
<gene>
    <name evidence="2" type="ORF">I6U51_18135</name>
</gene>
<dbReference type="AlphaFoldDB" id="A0A934HUM4"/>
<dbReference type="Gene3D" id="3.40.630.40">
    <property type="entry name" value="Zn-dependent exopeptidases"/>
    <property type="match status" value="1"/>
</dbReference>
<dbReference type="Pfam" id="PF01520">
    <property type="entry name" value="Amidase_3"/>
    <property type="match status" value="1"/>
</dbReference>
<dbReference type="GO" id="GO:0009253">
    <property type="term" value="P:peptidoglycan catabolic process"/>
    <property type="evidence" value="ECO:0007669"/>
    <property type="project" value="InterPro"/>
</dbReference>
<reference evidence="2" key="1">
    <citation type="submission" date="2020-12" db="EMBL/GenBank/DDBJ databases">
        <title>Clostridium thailandense sp. nov., a novel acetogenic bacterium isolated from peat land soil in Thailand.</title>
        <authorList>
            <person name="Chaikitkaew S."/>
            <person name="Birkeland N.K."/>
        </authorList>
    </citation>
    <scope>NUCLEOTIDE SEQUENCE</scope>
    <source>
        <strain evidence="2">DSM 17425</strain>
    </source>
</reference>
<proteinExistence type="predicted"/>